<dbReference type="PANTHER" id="PTHR30203:SF33">
    <property type="entry name" value="BLR4455 PROTEIN"/>
    <property type="match status" value="1"/>
</dbReference>
<dbReference type="SUPFAM" id="SSF56954">
    <property type="entry name" value="Outer membrane efflux proteins (OEP)"/>
    <property type="match status" value="1"/>
</dbReference>
<dbReference type="InterPro" id="IPR003423">
    <property type="entry name" value="OMP_efflux"/>
</dbReference>
<gene>
    <name evidence="3" type="ORF">PRZ01_01165</name>
</gene>
<protein>
    <submittedName>
        <fullName evidence="3">Efflux transporter outer membrane subunit</fullName>
    </submittedName>
</protein>
<keyword evidence="2" id="KW-0449">Lipoprotein</keyword>
<proteinExistence type="inferred from homology"/>
<name>A0ABT5KLL4_9BURK</name>
<keyword evidence="2" id="KW-1134">Transmembrane beta strand</keyword>
<dbReference type="InterPro" id="IPR010131">
    <property type="entry name" value="MdtP/NodT-like"/>
</dbReference>
<dbReference type="EMBL" id="JAQQXS010000001">
    <property type="protein sequence ID" value="MDC8783799.1"/>
    <property type="molecule type" value="Genomic_DNA"/>
</dbReference>
<evidence type="ECO:0000256" key="2">
    <source>
        <dbReference type="RuleBase" id="RU362097"/>
    </source>
</evidence>
<comment type="subcellular location">
    <subcellularLocation>
        <location evidence="2">Cell membrane</location>
        <topology evidence="2">Lipid-anchor</topology>
    </subcellularLocation>
</comment>
<sequence>MHHFKQTVCRGLTPVALSILGLILAACSTQPTVTARPVEPPAVFKEAQLWKPAAATQPRDKAAVVPADWWQLFQDPVLNDLESQLLVGNENLKSLASQVASAQALLQASQAALWPSLNLTAGGTRAGSPPSGSAESRTTANTVSVGTSASWELDLWGRYRSAARVADIKLQASQDDLVAARLSAQATLAQTYLALRAAEAQLAVQMQTESAYQRMLALTQARLDAGVVSQTDVLQAQIQLRTVQTQIEENRAQRAQFEHAIAVLLGRAPTQLTLASTGALPQLPTVPEVLPARLLERRPDIASAERAVAAAFAQIGVADAAFYPDISLSASASYRSASLGQVFNASSLLWSLGPSAVLAVFDSGARQLASSQARSAAEQAVSSYRQTVLQAFQEVEDNLVLLQRLGAELNLQNDALSAARRNLEITQSQYQAGTVSYLNVSTAQSTALTAESSVVTLRNRQLAAANVLLKNLGGRWQAEGG</sequence>
<keyword evidence="2" id="KW-0564">Palmitate</keyword>
<evidence type="ECO:0000313" key="3">
    <source>
        <dbReference type="EMBL" id="MDC8783799.1"/>
    </source>
</evidence>
<keyword evidence="4" id="KW-1185">Reference proteome</keyword>
<comment type="similarity">
    <text evidence="1 2">Belongs to the outer membrane factor (OMF) (TC 1.B.17) family.</text>
</comment>
<dbReference type="PROSITE" id="PS51257">
    <property type="entry name" value="PROKAR_LIPOPROTEIN"/>
    <property type="match status" value="1"/>
</dbReference>
<dbReference type="Gene3D" id="2.20.200.10">
    <property type="entry name" value="Outer membrane efflux proteins (OEP)"/>
    <property type="match status" value="1"/>
</dbReference>
<keyword evidence="2" id="KW-0812">Transmembrane</keyword>
<dbReference type="PANTHER" id="PTHR30203">
    <property type="entry name" value="OUTER MEMBRANE CATION EFFLUX PROTEIN"/>
    <property type="match status" value="1"/>
</dbReference>
<accession>A0ABT5KLL4</accession>
<dbReference type="NCBIfam" id="TIGR01845">
    <property type="entry name" value="outer_NodT"/>
    <property type="match status" value="1"/>
</dbReference>
<evidence type="ECO:0000256" key="1">
    <source>
        <dbReference type="ARBA" id="ARBA00007613"/>
    </source>
</evidence>
<dbReference type="Proteomes" id="UP001219862">
    <property type="component" value="Unassembled WGS sequence"/>
</dbReference>
<reference evidence="3 4" key="1">
    <citation type="submission" date="2022-10" db="EMBL/GenBank/DDBJ databases">
        <title>paucibacter sp. hw8 Genome sequencing.</title>
        <authorList>
            <person name="Park S."/>
        </authorList>
    </citation>
    <scope>NUCLEOTIDE SEQUENCE [LARGE SCALE GENOMIC DNA]</scope>
    <source>
        <strain evidence="4">hw8</strain>
    </source>
</reference>
<dbReference type="RefSeq" id="WP_273594912.1">
    <property type="nucleotide sequence ID" value="NZ_JAQQXS010000001.1"/>
</dbReference>
<dbReference type="Pfam" id="PF02321">
    <property type="entry name" value="OEP"/>
    <property type="match status" value="2"/>
</dbReference>
<organism evidence="3 4">
    <name type="scientific">Roseateles koreensis</name>
    <dbReference type="NCBI Taxonomy" id="2987526"/>
    <lineage>
        <taxon>Bacteria</taxon>
        <taxon>Pseudomonadati</taxon>
        <taxon>Pseudomonadota</taxon>
        <taxon>Betaproteobacteria</taxon>
        <taxon>Burkholderiales</taxon>
        <taxon>Sphaerotilaceae</taxon>
        <taxon>Roseateles</taxon>
    </lineage>
</organism>
<evidence type="ECO:0000313" key="4">
    <source>
        <dbReference type="Proteomes" id="UP001219862"/>
    </source>
</evidence>
<keyword evidence="2" id="KW-0472">Membrane</keyword>
<dbReference type="Gene3D" id="1.20.1600.10">
    <property type="entry name" value="Outer membrane efflux proteins (OEP)"/>
    <property type="match status" value="1"/>
</dbReference>
<comment type="caution">
    <text evidence="3">The sequence shown here is derived from an EMBL/GenBank/DDBJ whole genome shotgun (WGS) entry which is preliminary data.</text>
</comment>